<dbReference type="AlphaFoldDB" id="A0A841PIR8"/>
<dbReference type="CDD" id="cd02440">
    <property type="entry name" value="AdoMet_MTases"/>
    <property type="match status" value="1"/>
</dbReference>
<gene>
    <name evidence="1" type="ORF">HNQ71_003314</name>
</gene>
<reference evidence="1 2" key="1">
    <citation type="submission" date="2020-08" db="EMBL/GenBank/DDBJ databases">
        <title>Genomic Encyclopedia of Type Strains, Phase IV (KMG-IV): sequencing the most valuable type-strain genomes for metagenomic binning, comparative biology and taxonomic classification.</title>
        <authorList>
            <person name="Goeker M."/>
        </authorList>
    </citation>
    <scope>NUCLEOTIDE SEQUENCE [LARGE SCALE GENOMIC DNA]</scope>
    <source>
        <strain evidence="1 2">DSM 100039</strain>
    </source>
</reference>
<dbReference type="SUPFAM" id="SSF53335">
    <property type="entry name" value="S-adenosyl-L-methionine-dependent methyltransferases"/>
    <property type="match status" value="1"/>
</dbReference>
<keyword evidence="2" id="KW-1185">Reference proteome</keyword>
<proteinExistence type="predicted"/>
<evidence type="ECO:0008006" key="3">
    <source>
        <dbReference type="Google" id="ProtNLM"/>
    </source>
</evidence>
<sequence length="310" mass="34774">MATGPDIRSFVGQGILNGRGADIPGMFIGWARCMVSLETRRADRDRLEDRSFGRFGRAWSFIRHRGLLEPVRLVRRHGIGASVGFVLRNVRYIIADGLARKWDRRHDVDTAGSIQLAALDVVGPHRSKGNEAVCTSPKTFDFIMKSLPRDIEGHTFIDIGSGKSRTLLLASRYPFAEIIGVEFARELVEIARSNIERFSDPSQKCRALSVVEADAAAYEFPDAPLVVYFYNPFSKDVFDIVLKNLVSSLERHRRDCFIVYGSSSHRAIDWARPAIREAGVFIELPVPPMPGFLDAIRTIDYAVFQFRAAA</sequence>
<organism evidence="1 2">
    <name type="scientific">Mesorhizobium sangaii</name>
    <dbReference type="NCBI Taxonomy" id="505389"/>
    <lineage>
        <taxon>Bacteria</taxon>
        <taxon>Pseudomonadati</taxon>
        <taxon>Pseudomonadota</taxon>
        <taxon>Alphaproteobacteria</taxon>
        <taxon>Hyphomicrobiales</taxon>
        <taxon>Phyllobacteriaceae</taxon>
        <taxon>Mesorhizobium</taxon>
    </lineage>
</organism>
<dbReference type="Gene3D" id="3.40.50.150">
    <property type="entry name" value="Vaccinia Virus protein VP39"/>
    <property type="match status" value="1"/>
</dbReference>
<protein>
    <recommendedName>
        <fullName evidence="3">Class I SAM-dependent methyltransferase</fullName>
    </recommendedName>
</protein>
<dbReference type="RefSeq" id="WP_246461596.1">
    <property type="nucleotide sequence ID" value="NZ_JACHEF010000003.1"/>
</dbReference>
<dbReference type="EMBL" id="JACHEF010000003">
    <property type="protein sequence ID" value="MBB6410640.1"/>
    <property type="molecule type" value="Genomic_DNA"/>
</dbReference>
<name>A0A841PIR8_9HYPH</name>
<dbReference type="Proteomes" id="UP000556329">
    <property type="component" value="Unassembled WGS sequence"/>
</dbReference>
<accession>A0A841PIR8</accession>
<dbReference type="InterPro" id="IPR029063">
    <property type="entry name" value="SAM-dependent_MTases_sf"/>
</dbReference>
<evidence type="ECO:0000313" key="1">
    <source>
        <dbReference type="EMBL" id="MBB6410640.1"/>
    </source>
</evidence>
<comment type="caution">
    <text evidence="1">The sequence shown here is derived from an EMBL/GenBank/DDBJ whole genome shotgun (WGS) entry which is preliminary data.</text>
</comment>
<evidence type="ECO:0000313" key="2">
    <source>
        <dbReference type="Proteomes" id="UP000556329"/>
    </source>
</evidence>